<dbReference type="EMBL" id="AP028127">
    <property type="protein sequence ID" value="BEH92028.1"/>
    <property type="molecule type" value="Genomic_DNA"/>
</dbReference>
<organism evidence="8 9">
    <name type="scientific">Turicibacter faecis</name>
    <dbReference type="NCBI Taxonomy" id="2963365"/>
    <lineage>
        <taxon>Bacteria</taxon>
        <taxon>Bacillati</taxon>
        <taxon>Bacillota</taxon>
        <taxon>Erysipelotrichia</taxon>
        <taxon>Erysipelotrichales</taxon>
        <taxon>Turicibacteraceae</taxon>
        <taxon>Turicibacter</taxon>
    </lineage>
</organism>
<dbReference type="PANTHER" id="PTHR43823:SF3">
    <property type="entry name" value="MULTIDRUG EXPORT PROTEIN MEPA"/>
    <property type="match status" value="1"/>
</dbReference>
<dbReference type="PIRSF" id="PIRSF006603">
    <property type="entry name" value="DinF"/>
    <property type="match status" value="1"/>
</dbReference>
<evidence type="ECO:0000313" key="8">
    <source>
        <dbReference type="EMBL" id="BEH92028.1"/>
    </source>
</evidence>
<evidence type="ECO:0000256" key="6">
    <source>
        <dbReference type="ARBA" id="ARBA00023136"/>
    </source>
</evidence>
<feature type="transmembrane region" description="Helical" evidence="7">
    <location>
        <begin position="241"/>
        <end position="261"/>
    </location>
</feature>
<evidence type="ECO:0000256" key="1">
    <source>
        <dbReference type="ARBA" id="ARBA00004651"/>
    </source>
</evidence>
<evidence type="ECO:0000256" key="4">
    <source>
        <dbReference type="ARBA" id="ARBA00022692"/>
    </source>
</evidence>
<keyword evidence="2" id="KW-0813">Transport</keyword>
<dbReference type="Pfam" id="PF01554">
    <property type="entry name" value="MatE"/>
    <property type="match status" value="2"/>
</dbReference>
<feature type="transmembrane region" description="Helical" evidence="7">
    <location>
        <begin position="383"/>
        <end position="404"/>
    </location>
</feature>
<feature type="transmembrane region" description="Helical" evidence="7">
    <location>
        <begin position="131"/>
        <end position="152"/>
    </location>
</feature>
<accession>A0ABN6ZMA9</accession>
<name>A0ABN6ZMA9_9FIRM</name>
<dbReference type="InterPro" id="IPR051327">
    <property type="entry name" value="MATE_MepA_subfamily"/>
</dbReference>
<dbReference type="RefSeq" id="WP_237658894.1">
    <property type="nucleotide sequence ID" value="NZ_AP028127.1"/>
</dbReference>
<keyword evidence="4 7" id="KW-0812">Transmembrane</keyword>
<evidence type="ECO:0000313" key="9">
    <source>
        <dbReference type="Proteomes" id="UP001432099"/>
    </source>
</evidence>
<evidence type="ECO:0000256" key="2">
    <source>
        <dbReference type="ARBA" id="ARBA00022448"/>
    </source>
</evidence>
<dbReference type="InterPro" id="IPR002528">
    <property type="entry name" value="MATE_fam"/>
</dbReference>
<evidence type="ECO:0000256" key="3">
    <source>
        <dbReference type="ARBA" id="ARBA00022475"/>
    </source>
</evidence>
<evidence type="ECO:0000256" key="7">
    <source>
        <dbReference type="SAM" id="Phobius"/>
    </source>
</evidence>
<feature type="transmembrane region" description="Helical" evidence="7">
    <location>
        <begin position="410"/>
        <end position="431"/>
    </location>
</feature>
<comment type="subcellular location">
    <subcellularLocation>
        <location evidence="1">Cell membrane</location>
        <topology evidence="1">Multi-pass membrane protein</topology>
    </subcellularLocation>
</comment>
<keyword evidence="3" id="KW-1003">Cell membrane</keyword>
<evidence type="ECO:0000256" key="5">
    <source>
        <dbReference type="ARBA" id="ARBA00022989"/>
    </source>
</evidence>
<dbReference type="PANTHER" id="PTHR43823">
    <property type="entry name" value="SPORULATION PROTEIN YKVU"/>
    <property type="match status" value="1"/>
</dbReference>
<sequence>MSLTNKQLTLKSFLVFTFPTMIMMIFLSLYTIIDGVFVSRVVGQNALSAINIFLPLWVALNGIAVMFATGGSAIVAKNFGEGKPEQAKQHFSLIVAVTLAIGLFLMLLQLLFLPKLLRLLGATDNIYEHAYAYGTILTIFMPTTMLKSLFDYFMVTANQPKRGLFYTVIGGVTNIILDYLFIVVFKIGIAGAALATAIGLLVPAILGFIYFMNQTNYLHFTKPKLEWSIILKSMGNGSSEMVTNLSSSVTTLLFNLAMLHYLGEKGVAAITIVLYAQFFLMSAYLGFSSGAAPLISFNYGENNHENLRKLIRYSYRILMVASVATFALALILASPLIKLFTGGKNELYHLTLIGFNLFAISFLPVGLNIFTSAMFTAFSNGKISAFISILRTLILVLVGIILLPTLLGVYGVWLTIPFSEAVTLIFSLLLMKRYGNYYHYA</sequence>
<feature type="transmembrane region" description="Helical" evidence="7">
    <location>
        <begin position="191"/>
        <end position="212"/>
    </location>
</feature>
<keyword evidence="9" id="KW-1185">Reference proteome</keyword>
<dbReference type="InterPro" id="IPR048279">
    <property type="entry name" value="MdtK-like"/>
</dbReference>
<keyword evidence="5 7" id="KW-1133">Transmembrane helix</keyword>
<proteinExistence type="predicted"/>
<feature type="transmembrane region" description="Helical" evidence="7">
    <location>
        <begin position="91"/>
        <end position="111"/>
    </location>
</feature>
<dbReference type="Proteomes" id="UP001432099">
    <property type="component" value="Chromosome"/>
</dbReference>
<feature type="transmembrane region" description="Helical" evidence="7">
    <location>
        <begin position="317"/>
        <end position="337"/>
    </location>
</feature>
<feature type="transmembrane region" description="Helical" evidence="7">
    <location>
        <begin position="53"/>
        <end position="79"/>
    </location>
</feature>
<dbReference type="NCBIfam" id="TIGR00797">
    <property type="entry name" value="matE"/>
    <property type="match status" value="1"/>
</dbReference>
<feature type="transmembrane region" description="Helical" evidence="7">
    <location>
        <begin position="349"/>
        <end position="371"/>
    </location>
</feature>
<protein>
    <submittedName>
        <fullName evidence="8">MATE family efflux transporter</fullName>
    </submittedName>
</protein>
<feature type="transmembrane region" description="Helical" evidence="7">
    <location>
        <begin position="164"/>
        <end position="185"/>
    </location>
</feature>
<reference evidence="8" key="1">
    <citation type="journal article" date="2024" name="Int. J. Syst. Evol. Microbiol.">
        <title>Turicibacter faecis sp. nov., isolated from faeces of heart failure mouse model.</title>
        <authorList>
            <person name="Imamura Y."/>
            <person name="Motooka D."/>
            <person name="Nakajima Y."/>
            <person name="Ito S."/>
            <person name="Kitakaze M."/>
            <person name="Iida T."/>
            <person name="Nakamura S."/>
        </authorList>
    </citation>
    <scope>NUCLEOTIDE SEQUENCE</scope>
    <source>
        <strain evidence="8">TC023</strain>
    </source>
</reference>
<feature type="transmembrane region" description="Helical" evidence="7">
    <location>
        <begin position="12"/>
        <end position="33"/>
    </location>
</feature>
<gene>
    <name evidence="8" type="ORF">T23_21300</name>
</gene>
<keyword evidence="6 7" id="KW-0472">Membrane</keyword>